<feature type="binding site" evidence="16">
    <location>
        <begin position="146"/>
        <end position="149"/>
    </location>
    <ligand>
        <name>substrate</name>
    </ligand>
</feature>
<evidence type="ECO:0000256" key="2">
    <source>
        <dbReference type="ARBA" id="ARBA00001936"/>
    </source>
</evidence>
<evidence type="ECO:0000256" key="1">
    <source>
        <dbReference type="ARBA" id="ARBA00001782"/>
    </source>
</evidence>
<evidence type="ECO:0000256" key="5">
    <source>
        <dbReference type="ARBA" id="ARBA00001954"/>
    </source>
</evidence>
<comment type="cofactor">
    <cofactor evidence="5">
        <name>Fe(2+)</name>
        <dbReference type="ChEBI" id="CHEBI:29033"/>
    </cofactor>
</comment>
<dbReference type="OrthoDB" id="1927044at2759"/>
<evidence type="ECO:0000256" key="15">
    <source>
        <dbReference type="PIRSR" id="PIRSR001461-2"/>
    </source>
</evidence>
<feature type="binding site" evidence="15">
    <location>
        <position position="39"/>
    </location>
    <ligand>
        <name>a divalent metal cation</name>
        <dbReference type="ChEBI" id="CHEBI:60240"/>
    </ligand>
</feature>
<dbReference type="GO" id="GO:0005975">
    <property type="term" value="P:carbohydrate metabolic process"/>
    <property type="evidence" value="ECO:0007669"/>
    <property type="project" value="InterPro"/>
</dbReference>
<dbReference type="PROSITE" id="PS01086">
    <property type="entry name" value="RIBUL_P_3_EPIMER_2"/>
    <property type="match status" value="1"/>
</dbReference>
<keyword evidence="11 15" id="KW-0862">Zinc</keyword>
<proteinExistence type="inferred from homology"/>
<evidence type="ECO:0000256" key="6">
    <source>
        <dbReference type="ARBA" id="ARBA00005016"/>
    </source>
</evidence>
<evidence type="ECO:0000313" key="18">
    <source>
        <dbReference type="Proteomes" id="UP000243217"/>
    </source>
</evidence>
<dbReference type="GO" id="GO:0006098">
    <property type="term" value="P:pentose-phosphate shunt"/>
    <property type="evidence" value="ECO:0007669"/>
    <property type="project" value="InterPro"/>
</dbReference>
<feature type="binding site" evidence="15">
    <location>
        <position position="70"/>
    </location>
    <ligand>
        <name>a divalent metal cation</name>
        <dbReference type="ChEBI" id="CHEBI:60240"/>
    </ligand>
</feature>
<evidence type="ECO:0000256" key="4">
    <source>
        <dbReference type="ARBA" id="ARBA00001947"/>
    </source>
</evidence>
<dbReference type="EC" id="5.1.3.1" evidence="8 13"/>
<accession>A0A1W0A7N1</accession>
<dbReference type="NCBIfam" id="TIGR01163">
    <property type="entry name" value="rpe"/>
    <property type="match status" value="1"/>
</dbReference>
<evidence type="ECO:0000256" key="9">
    <source>
        <dbReference type="ARBA" id="ARBA00013920"/>
    </source>
</evidence>
<evidence type="ECO:0000256" key="11">
    <source>
        <dbReference type="ARBA" id="ARBA00022833"/>
    </source>
</evidence>
<dbReference type="GO" id="GO:0004750">
    <property type="term" value="F:D-ribulose-phosphate 3-epimerase activity"/>
    <property type="evidence" value="ECO:0007669"/>
    <property type="project" value="UniProtKB-EC"/>
</dbReference>
<feature type="binding site" evidence="15">
    <location>
        <position position="175"/>
    </location>
    <ligand>
        <name>a divalent metal cation</name>
        <dbReference type="ChEBI" id="CHEBI:60240"/>
    </ligand>
</feature>
<dbReference type="HAMAP" id="MF_02227">
    <property type="entry name" value="RPE"/>
    <property type="match status" value="1"/>
</dbReference>
<comment type="cofactor">
    <cofactor evidence="4">
        <name>Zn(2+)</name>
        <dbReference type="ChEBI" id="CHEBI:29105"/>
    </cofactor>
</comment>
<keyword evidence="10 15" id="KW-0479">Metal-binding</keyword>
<dbReference type="InterPro" id="IPR013785">
    <property type="entry name" value="Aldolase_TIM"/>
</dbReference>
<comment type="similarity">
    <text evidence="7 13">Belongs to the ribulose-phosphate 3-epimerase family.</text>
</comment>
<feature type="binding site" evidence="16">
    <location>
        <position position="12"/>
    </location>
    <ligand>
        <name>substrate</name>
    </ligand>
</feature>
<gene>
    <name evidence="17" type="ORF">THRCLA_01636</name>
</gene>
<dbReference type="InterPro" id="IPR011060">
    <property type="entry name" value="RibuloseP-bd_barrel"/>
</dbReference>
<protein>
    <recommendedName>
        <fullName evidence="9 13">Ribulose-phosphate 3-epimerase</fullName>
        <ecNumber evidence="8 13">5.1.3.1</ecNumber>
    </recommendedName>
</protein>
<feature type="binding site" evidence="16">
    <location>
        <begin position="197"/>
        <end position="198"/>
    </location>
    <ligand>
        <name>substrate</name>
    </ligand>
</feature>
<keyword evidence="15" id="KW-0170">Cobalt</keyword>
<feature type="binding site" evidence="15">
    <location>
        <position position="37"/>
    </location>
    <ligand>
        <name>a divalent metal cation</name>
        <dbReference type="ChEBI" id="CHEBI:60240"/>
    </ligand>
</feature>
<comment type="catalytic activity">
    <reaction evidence="1 13">
        <text>D-ribulose 5-phosphate = D-xylulose 5-phosphate</text>
        <dbReference type="Rhea" id="RHEA:13677"/>
        <dbReference type="ChEBI" id="CHEBI:57737"/>
        <dbReference type="ChEBI" id="CHEBI:58121"/>
        <dbReference type="EC" id="5.1.3.1"/>
    </reaction>
</comment>
<evidence type="ECO:0000256" key="14">
    <source>
        <dbReference type="PIRSR" id="PIRSR001461-1"/>
    </source>
</evidence>
<evidence type="ECO:0000256" key="16">
    <source>
        <dbReference type="PIRSR" id="PIRSR001461-3"/>
    </source>
</evidence>
<comment type="caution">
    <text evidence="17">The sequence shown here is derived from an EMBL/GenBank/DDBJ whole genome shotgun (WGS) entry which is preliminary data.</text>
</comment>
<dbReference type="Pfam" id="PF00834">
    <property type="entry name" value="Ribul_P_3_epim"/>
    <property type="match status" value="1"/>
</dbReference>
<dbReference type="EMBL" id="JNBS01000357">
    <property type="protein sequence ID" value="OQS06317.1"/>
    <property type="molecule type" value="Genomic_DNA"/>
</dbReference>
<evidence type="ECO:0000256" key="10">
    <source>
        <dbReference type="ARBA" id="ARBA00022723"/>
    </source>
</evidence>
<feature type="binding site" evidence="16">
    <location>
        <position position="177"/>
    </location>
    <ligand>
        <name>substrate</name>
    </ligand>
</feature>
<keyword evidence="12 13" id="KW-0413">Isomerase</keyword>
<dbReference type="PANTHER" id="PTHR11749">
    <property type="entry name" value="RIBULOSE-5-PHOSPHATE-3-EPIMERASE"/>
    <property type="match status" value="1"/>
</dbReference>
<evidence type="ECO:0000256" key="13">
    <source>
        <dbReference type="PIRNR" id="PIRNR001461"/>
    </source>
</evidence>
<comment type="cofactor">
    <cofactor evidence="2">
        <name>Mn(2+)</name>
        <dbReference type="ChEBI" id="CHEBI:29035"/>
    </cofactor>
</comment>
<dbReference type="InterPro" id="IPR000056">
    <property type="entry name" value="Ribul_P_3_epim-like"/>
</dbReference>
<comment type="cofactor">
    <cofactor evidence="15">
        <name>a divalent metal cation</name>
        <dbReference type="ChEBI" id="CHEBI:60240"/>
    </cofactor>
    <text evidence="15">Binds 1 divalent metal cation per subunit.</text>
</comment>
<evidence type="ECO:0000313" key="17">
    <source>
        <dbReference type="EMBL" id="OQS06317.1"/>
    </source>
</evidence>
<dbReference type="Proteomes" id="UP000243217">
    <property type="component" value="Unassembled WGS sequence"/>
</dbReference>
<feature type="active site" description="Proton donor" evidence="14">
    <location>
        <position position="175"/>
    </location>
</feature>
<evidence type="ECO:0000256" key="12">
    <source>
        <dbReference type="ARBA" id="ARBA00023235"/>
    </source>
</evidence>
<feature type="active site" description="Proton acceptor" evidence="14">
    <location>
        <position position="39"/>
    </location>
</feature>
<dbReference type="CDD" id="cd00429">
    <property type="entry name" value="RPE"/>
    <property type="match status" value="1"/>
</dbReference>
<dbReference type="AlphaFoldDB" id="A0A1W0A7N1"/>
<evidence type="ECO:0000256" key="8">
    <source>
        <dbReference type="ARBA" id="ARBA00013188"/>
    </source>
</evidence>
<dbReference type="InterPro" id="IPR026019">
    <property type="entry name" value="Ribul_P_3_epim"/>
</dbReference>
<reference evidence="17 18" key="1">
    <citation type="journal article" date="2014" name="Genome Biol. Evol.">
        <title>The secreted proteins of Achlya hypogyna and Thraustotheca clavata identify the ancestral oomycete secretome and reveal gene acquisitions by horizontal gene transfer.</title>
        <authorList>
            <person name="Misner I."/>
            <person name="Blouin N."/>
            <person name="Leonard G."/>
            <person name="Richards T.A."/>
            <person name="Lane C.E."/>
        </authorList>
    </citation>
    <scope>NUCLEOTIDE SEQUENCE [LARGE SCALE GENOMIC DNA]</scope>
    <source>
        <strain evidence="17 18">ATCC 34112</strain>
    </source>
</reference>
<dbReference type="NCBIfam" id="NF004076">
    <property type="entry name" value="PRK05581.1-4"/>
    <property type="match status" value="1"/>
</dbReference>
<name>A0A1W0A7N1_9STRA</name>
<evidence type="ECO:0000256" key="7">
    <source>
        <dbReference type="ARBA" id="ARBA00009541"/>
    </source>
</evidence>
<dbReference type="SUPFAM" id="SSF51366">
    <property type="entry name" value="Ribulose-phoshate binding barrel"/>
    <property type="match status" value="1"/>
</dbReference>
<evidence type="ECO:0000256" key="3">
    <source>
        <dbReference type="ARBA" id="ARBA00001941"/>
    </source>
</evidence>
<organism evidence="17 18">
    <name type="scientific">Thraustotheca clavata</name>
    <dbReference type="NCBI Taxonomy" id="74557"/>
    <lineage>
        <taxon>Eukaryota</taxon>
        <taxon>Sar</taxon>
        <taxon>Stramenopiles</taxon>
        <taxon>Oomycota</taxon>
        <taxon>Saprolegniomycetes</taxon>
        <taxon>Saprolegniales</taxon>
        <taxon>Achlyaceae</taxon>
        <taxon>Thraustotheca</taxon>
    </lineage>
</organism>
<sequence>MCHSCACQIGPSMLASDLSCLKDEALKVVAAGADYLHLDVMDGHFVPNITWGAPVIKSLRKHTDAFFDCHMMVSEPEKWVDDIKDAGGDQFTFHLESTSNPEALIEQIRAAGMKVGVAIKPGTAVEGVLPYVSLVDMVLVMTVEPGFGGQSFMADMMPKVAFLREKFPSLDIEVDGGLGPSTIEAAAKAGANMIVAGSSVFKASDPAEVILFMRHSVEIHGNGKTTEELTRL</sequence>
<dbReference type="STRING" id="74557.A0A1W0A7N1"/>
<dbReference type="PIRSF" id="PIRSF001461">
    <property type="entry name" value="RPE"/>
    <property type="match status" value="1"/>
</dbReference>
<comment type="cofactor">
    <cofactor evidence="3">
        <name>Co(2+)</name>
        <dbReference type="ChEBI" id="CHEBI:48828"/>
    </cofactor>
</comment>
<comment type="pathway">
    <text evidence="6">Carbohydrate degradation; pentose phosphate pathway; D-xylulose 5-phosphate from D-ribulose 5-phosphate (non-oxidative stage): step 1/1.</text>
</comment>
<keyword evidence="13" id="KW-0119">Carbohydrate metabolism</keyword>
<keyword evidence="18" id="KW-1185">Reference proteome</keyword>
<dbReference type="GO" id="GO:0046872">
    <property type="term" value="F:metal ion binding"/>
    <property type="evidence" value="ECO:0007669"/>
    <property type="project" value="UniProtKB-KW"/>
</dbReference>
<dbReference type="PROSITE" id="PS01085">
    <property type="entry name" value="RIBUL_P_3_EPIMER_1"/>
    <property type="match status" value="1"/>
</dbReference>
<keyword evidence="15" id="KW-0464">Manganese</keyword>
<feature type="binding site" evidence="16">
    <location>
        <position position="70"/>
    </location>
    <ligand>
        <name>substrate</name>
    </ligand>
</feature>
<dbReference type="Gene3D" id="3.20.20.70">
    <property type="entry name" value="Aldolase class I"/>
    <property type="match status" value="1"/>
</dbReference>
<dbReference type="FunFam" id="3.20.20.70:FF:000074">
    <property type="entry name" value="Ribulose-phosphate 3-epimerase"/>
    <property type="match status" value="1"/>
</dbReference>